<organism evidence="7 8">
    <name type="scientific">Porites evermanni</name>
    <dbReference type="NCBI Taxonomy" id="104178"/>
    <lineage>
        <taxon>Eukaryota</taxon>
        <taxon>Metazoa</taxon>
        <taxon>Cnidaria</taxon>
        <taxon>Anthozoa</taxon>
        <taxon>Hexacorallia</taxon>
        <taxon>Scleractinia</taxon>
        <taxon>Fungiina</taxon>
        <taxon>Poritidae</taxon>
        <taxon>Porites</taxon>
    </lineage>
</organism>
<feature type="transmembrane region" description="Helical" evidence="5">
    <location>
        <begin position="185"/>
        <end position="206"/>
    </location>
</feature>
<dbReference type="PANTHER" id="PTHR43184">
    <property type="entry name" value="MAJOR FACILITATOR SUPERFAMILY TRANSPORTER 16, ISOFORM B"/>
    <property type="match status" value="1"/>
</dbReference>
<evidence type="ECO:0000256" key="3">
    <source>
        <dbReference type="ARBA" id="ARBA00022989"/>
    </source>
</evidence>
<feature type="transmembrane region" description="Helical" evidence="5">
    <location>
        <begin position="574"/>
        <end position="594"/>
    </location>
</feature>
<feature type="transmembrane region" description="Helical" evidence="5">
    <location>
        <begin position="503"/>
        <end position="520"/>
    </location>
</feature>
<evidence type="ECO:0000256" key="5">
    <source>
        <dbReference type="SAM" id="Phobius"/>
    </source>
</evidence>
<feature type="transmembrane region" description="Helical" evidence="5">
    <location>
        <begin position="448"/>
        <end position="467"/>
    </location>
</feature>
<dbReference type="EMBL" id="CALNXI010000287">
    <property type="protein sequence ID" value="CAH3024051.1"/>
    <property type="molecule type" value="Genomic_DNA"/>
</dbReference>
<feature type="domain" description="Major facilitator superfamily (MFS) profile" evidence="6">
    <location>
        <begin position="38"/>
        <end position="598"/>
    </location>
</feature>
<dbReference type="InterPro" id="IPR011701">
    <property type="entry name" value="MFS"/>
</dbReference>
<sequence>MSTPVEPRIHGHRNKIPYGVRFIRWIGRERAAAYRGSVLILTFFAYTTYHLSRKPISVVKGTLNPNCSKANPSCHGWKPFNSVDSGDELLGALDLAFLFSYAVGMFFSGFLAEHMDLRHFLTIGMILSGLLTIAFGMGYVWNIHYFAYFVTVQVFSGFFQSSGWPSVVECVGNWFGKGRRGLIMGIWNSHTSVGNILGSAIAGIWASNQWGYSFIVPGCIISGMAVIIFLFLVVDPSHVGLSSPTQHREVEPHQVDTSVNSQRFMESTISEREDLLKEKINNGSADVKIKQLPDGSSSSEASSTVTNTDDVPAVSFWRAVLIPGVIEYSLCLFFAKLVSYTFLFWLPFYIQNTRIGGKVYGATTAADLSTLFDVGGIIGKASSTVTNTDDVPAVSFWRAVLIPGVIEYSLCLFFAKLVSYTFLFWLPFYIQNTRIGGKVYGATTAADLSTLFDVGGIIGGIFAGFVSDKTKCSGITVVFMLILAAPMLFIYRFLANSSLQTNIFLMIATGLFVNGPYALITTAVSANLGTHPCLHGNTKAMATVTAIIDGTGSMGAALGPLLTGIISPTGWNNVFYMLITADVLAAILLIRQVVFEIEKVCCPRTIVLSHLPYVESGIHSDHPGRESEQEPLLQN</sequence>
<feature type="transmembrane region" description="Helical" evidence="5">
    <location>
        <begin position="119"/>
        <end position="139"/>
    </location>
</feature>
<dbReference type="Proteomes" id="UP001159427">
    <property type="component" value="Unassembled WGS sequence"/>
</dbReference>
<dbReference type="SUPFAM" id="SSF103473">
    <property type="entry name" value="MFS general substrate transporter"/>
    <property type="match status" value="2"/>
</dbReference>
<feature type="transmembrane region" description="Helical" evidence="5">
    <location>
        <begin position="540"/>
        <end position="562"/>
    </location>
</feature>
<feature type="transmembrane region" description="Helical" evidence="5">
    <location>
        <begin position="212"/>
        <end position="234"/>
    </location>
</feature>
<evidence type="ECO:0000256" key="1">
    <source>
        <dbReference type="ARBA" id="ARBA00004141"/>
    </source>
</evidence>
<feature type="transmembrane region" description="Helical" evidence="5">
    <location>
        <begin position="89"/>
        <end position="112"/>
    </location>
</feature>
<gene>
    <name evidence="7" type="ORF">PEVE_00021429</name>
</gene>
<comment type="caution">
    <text evidence="7">The sequence shown here is derived from an EMBL/GenBank/DDBJ whole genome shotgun (WGS) entry which is preliminary data.</text>
</comment>
<evidence type="ECO:0000313" key="8">
    <source>
        <dbReference type="Proteomes" id="UP001159427"/>
    </source>
</evidence>
<dbReference type="PROSITE" id="PS50850">
    <property type="entry name" value="MFS"/>
    <property type="match status" value="1"/>
</dbReference>
<evidence type="ECO:0000256" key="4">
    <source>
        <dbReference type="ARBA" id="ARBA00023136"/>
    </source>
</evidence>
<dbReference type="Gene3D" id="1.20.1250.20">
    <property type="entry name" value="MFS general substrate transporter like domains"/>
    <property type="match status" value="3"/>
</dbReference>
<name>A0ABN8M389_9CNID</name>
<evidence type="ECO:0000313" key="7">
    <source>
        <dbReference type="EMBL" id="CAH3024051.1"/>
    </source>
</evidence>
<keyword evidence="8" id="KW-1185">Reference proteome</keyword>
<keyword evidence="2 5" id="KW-0812">Transmembrane</keyword>
<evidence type="ECO:0000259" key="6">
    <source>
        <dbReference type="PROSITE" id="PS50850"/>
    </source>
</evidence>
<comment type="subcellular location">
    <subcellularLocation>
        <location evidence="1">Membrane</location>
        <topology evidence="1">Multi-pass membrane protein</topology>
    </subcellularLocation>
</comment>
<protein>
    <recommendedName>
        <fullName evidence="6">Major facilitator superfamily (MFS) profile domain-containing protein</fullName>
    </recommendedName>
</protein>
<evidence type="ECO:0000256" key="2">
    <source>
        <dbReference type="ARBA" id="ARBA00022692"/>
    </source>
</evidence>
<dbReference type="Pfam" id="PF07690">
    <property type="entry name" value="MFS_1"/>
    <property type="match status" value="1"/>
</dbReference>
<feature type="transmembrane region" description="Helical" evidence="5">
    <location>
        <begin position="405"/>
        <end position="428"/>
    </location>
</feature>
<proteinExistence type="predicted"/>
<dbReference type="InterPro" id="IPR036259">
    <property type="entry name" value="MFS_trans_sf"/>
</dbReference>
<feature type="transmembrane region" description="Helical" evidence="5">
    <location>
        <begin position="473"/>
        <end position="491"/>
    </location>
</feature>
<feature type="transmembrane region" description="Helical" evidence="5">
    <location>
        <begin position="31"/>
        <end position="49"/>
    </location>
</feature>
<keyword evidence="3 5" id="KW-1133">Transmembrane helix</keyword>
<dbReference type="InterPro" id="IPR020846">
    <property type="entry name" value="MFS_dom"/>
</dbReference>
<accession>A0ABN8M389</accession>
<dbReference type="PANTHER" id="PTHR43184:SF12">
    <property type="entry name" value="SUGAR PHOSPHATE EXCHANGER 3"/>
    <property type="match status" value="1"/>
</dbReference>
<reference evidence="7 8" key="1">
    <citation type="submission" date="2022-05" db="EMBL/GenBank/DDBJ databases">
        <authorList>
            <consortium name="Genoscope - CEA"/>
            <person name="William W."/>
        </authorList>
    </citation>
    <scope>NUCLEOTIDE SEQUENCE [LARGE SCALE GENOMIC DNA]</scope>
</reference>
<keyword evidence="4 5" id="KW-0472">Membrane</keyword>
<feature type="transmembrane region" description="Helical" evidence="5">
    <location>
        <begin position="328"/>
        <end position="350"/>
    </location>
</feature>